<dbReference type="Gene3D" id="3.30.450.330">
    <property type="match status" value="1"/>
</dbReference>
<dbReference type="Gene3D" id="3.90.1310.10">
    <property type="entry name" value="Penicillin-binding protein 2a (Domain 2)"/>
    <property type="match status" value="1"/>
</dbReference>
<dbReference type="Gene3D" id="3.40.710.10">
    <property type="entry name" value="DD-peptidase/beta-lactamase superfamily"/>
    <property type="match status" value="1"/>
</dbReference>
<evidence type="ECO:0000259" key="4">
    <source>
        <dbReference type="Pfam" id="PF00905"/>
    </source>
</evidence>
<comment type="subcellular location">
    <subcellularLocation>
        <location evidence="1">Membrane</location>
    </subcellularLocation>
</comment>
<comment type="caution">
    <text evidence="6">The sequence shown here is derived from an EMBL/GenBank/DDBJ whole genome shotgun (WGS) entry which is preliminary data.</text>
</comment>
<dbReference type="Pfam" id="PF03717">
    <property type="entry name" value="PBP_dimer"/>
    <property type="match status" value="1"/>
</dbReference>
<dbReference type="SUPFAM" id="SSF56519">
    <property type="entry name" value="Penicillin binding protein dimerisation domain"/>
    <property type="match status" value="1"/>
</dbReference>
<evidence type="ECO:0000259" key="5">
    <source>
        <dbReference type="Pfam" id="PF03717"/>
    </source>
</evidence>
<dbReference type="GO" id="GO:0005886">
    <property type="term" value="C:plasma membrane"/>
    <property type="evidence" value="ECO:0007669"/>
    <property type="project" value="TreeGrafter"/>
</dbReference>
<dbReference type="GO" id="GO:0008658">
    <property type="term" value="F:penicillin binding"/>
    <property type="evidence" value="ECO:0007669"/>
    <property type="project" value="InterPro"/>
</dbReference>
<dbReference type="PANTHER" id="PTHR30627">
    <property type="entry name" value="PEPTIDOGLYCAN D,D-TRANSPEPTIDASE"/>
    <property type="match status" value="1"/>
</dbReference>
<organism evidence="6 7">
    <name type="scientific">Nesterenkonia jeotgali</name>
    <dbReference type="NCBI Taxonomy" id="317018"/>
    <lineage>
        <taxon>Bacteria</taxon>
        <taxon>Bacillati</taxon>
        <taxon>Actinomycetota</taxon>
        <taxon>Actinomycetes</taxon>
        <taxon>Micrococcales</taxon>
        <taxon>Micrococcaceae</taxon>
        <taxon>Nesterenkonia</taxon>
    </lineage>
</organism>
<dbReference type="AlphaFoldDB" id="A0A0W8IGB2"/>
<dbReference type="GO" id="GO:0071555">
    <property type="term" value="P:cell wall organization"/>
    <property type="evidence" value="ECO:0007669"/>
    <property type="project" value="TreeGrafter"/>
</dbReference>
<evidence type="ECO:0000256" key="2">
    <source>
        <dbReference type="ARBA" id="ARBA00007171"/>
    </source>
</evidence>
<dbReference type="Proteomes" id="UP000054023">
    <property type="component" value="Unassembled WGS sequence"/>
</dbReference>
<evidence type="ECO:0000313" key="7">
    <source>
        <dbReference type="Proteomes" id="UP000054023"/>
    </source>
</evidence>
<evidence type="ECO:0000313" key="6">
    <source>
        <dbReference type="EMBL" id="KUG59039.1"/>
    </source>
</evidence>
<dbReference type="OrthoDB" id="9789078at2"/>
<gene>
    <name evidence="6" type="ORF">AVL63_03205</name>
</gene>
<dbReference type="InterPro" id="IPR012338">
    <property type="entry name" value="Beta-lactam/transpept-like"/>
</dbReference>
<keyword evidence="7" id="KW-1185">Reference proteome</keyword>
<dbReference type="InterPro" id="IPR036138">
    <property type="entry name" value="PBP_dimer_sf"/>
</dbReference>
<dbReference type="InterPro" id="IPR050515">
    <property type="entry name" value="Beta-lactam/transpept"/>
</dbReference>
<dbReference type="SUPFAM" id="SSF56601">
    <property type="entry name" value="beta-lactamase/transpeptidase-like"/>
    <property type="match status" value="1"/>
</dbReference>
<sequence length="597" mass="64674">MAAAQKKKRAERVLSFRMRIGLTMIMVMLLLLGGRLFHVQGLDPAGHAQAAVSERLRSVPLPAHRGDILDAQNRVLATSVDRYDIVADQQVVDDFVRLDEGTGLREEVPVQTGIAELSEVLEIDAEELTDRIIGESRYSVVTRSLTPAKSQEVLDLNIPGLYAEPVTERSYPSGAVAGSIIGFMGSDGPLEGIEAAQDDALSGSDGERIFEVGGDGVRIPIATFEELPAEDGQDIRLTIDQDLQWFAQESIAKKSNQYNAAWGNATVVDLTDGDILAMADSQTVDPADPGETDELFRRPLALTQDFEPGSTGKAITFAMALEEGTLNPTDGFTVDNRYEVDGQTISDATRHPTLDMTAAGIFARSYNTGTVMIGGEIPEDVRYDYMKKVGIGEPLDIGLGTEANSVLRPPEEWDARQHLTTQFGQGYTTSVLHNLQTFQALANDGVSVPLNLVDAYIDADGTEHPAQTAPGERVFSEQTSEEMLRMFEGVVDYGTAQDAAVAGYRVGGKTGIAEAAGAGGGFDGHTQSFIGMAPLDDPKYLVAVTVHRPQGYWRDWEVTDTFREIMSYVLSSYDDAPTGAKSEAYDGFEGENQDQPW</sequence>
<dbReference type="InterPro" id="IPR005311">
    <property type="entry name" value="PBP_dimer"/>
</dbReference>
<proteinExistence type="inferred from homology"/>
<keyword evidence="6" id="KW-0808">Transferase</keyword>
<name>A0A0W8IGB2_9MICC</name>
<accession>A0A0W8IGB2</accession>
<dbReference type="RefSeq" id="WP_058888722.1">
    <property type="nucleotide sequence ID" value="NZ_LQBM01000003.1"/>
</dbReference>
<dbReference type="PANTHER" id="PTHR30627:SF1">
    <property type="entry name" value="PEPTIDOGLYCAN D,D-TRANSPEPTIDASE FTSI"/>
    <property type="match status" value="1"/>
</dbReference>
<evidence type="ECO:0000256" key="3">
    <source>
        <dbReference type="ARBA" id="ARBA00023136"/>
    </source>
</evidence>
<dbReference type="EMBL" id="LQBM01000003">
    <property type="protein sequence ID" value="KUG59039.1"/>
    <property type="molecule type" value="Genomic_DNA"/>
</dbReference>
<feature type="domain" description="Penicillin-binding protein dimerisation" evidence="5">
    <location>
        <begin position="61"/>
        <end position="186"/>
    </location>
</feature>
<dbReference type="STRING" id="317018.AVL63_03205"/>
<dbReference type="InterPro" id="IPR001460">
    <property type="entry name" value="PCN-bd_Tpept"/>
</dbReference>
<feature type="domain" description="Penicillin-binding protein transpeptidase" evidence="4">
    <location>
        <begin position="265"/>
        <end position="566"/>
    </location>
</feature>
<comment type="similarity">
    <text evidence="2">Belongs to the transpeptidase family.</text>
</comment>
<dbReference type="GO" id="GO:0016740">
    <property type="term" value="F:transferase activity"/>
    <property type="evidence" value="ECO:0007669"/>
    <property type="project" value="UniProtKB-KW"/>
</dbReference>
<dbReference type="Pfam" id="PF00905">
    <property type="entry name" value="Transpeptidase"/>
    <property type="match status" value="1"/>
</dbReference>
<reference evidence="7" key="1">
    <citation type="submission" date="2015-12" db="EMBL/GenBank/DDBJ databases">
        <authorList>
            <person name="Nair G.R."/>
            <person name="Kaur G."/>
            <person name="Mayilraj S."/>
        </authorList>
    </citation>
    <scope>NUCLEOTIDE SEQUENCE [LARGE SCALE GENOMIC DNA]</scope>
    <source>
        <strain evidence="7">CD08_7</strain>
    </source>
</reference>
<protein>
    <submittedName>
        <fullName evidence="6">Peptidoglycan glycosyltransferase</fullName>
    </submittedName>
</protein>
<evidence type="ECO:0000256" key="1">
    <source>
        <dbReference type="ARBA" id="ARBA00004370"/>
    </source>
</evidence>
<keyword evidence="3" id="KW-0472">Membrane</keyword>